<dbReference type="SUPFAM" id="SSF47413">
    <property type="entry name" value="lambda repressor-like DNA-binding domains"/>
    <property type="match status" value="1"/>
</dbReference>
<dbReference type="PROSITE" id="PS50943">
    <property type="entry name" value="HTH_CROC1"/>
    <property type="match status" value="1"/>
</dbReference>
<dbReference type="GO" id="GO:0003677">
    <property type="term" value="F:DNA binding"/>
    <property type="evidence" value="ECO:0007669"/>
    <property type="project" value="InterPro"/>
</dbReference>
<dbReference type="AlphaFoldDB" id="A0A086ZNT5"/>
<feature type="domain" description="HTH cro/C1-type" evidence="1">
    <location>
        <begin position="14"/>
        <end position="67"/>
    </location>
</feature>
<evidence type="ECO:0000313" key="3">
    <source>
        <dbReference type="Proteomes" id="UP000029093"/>
    </source>
</evidence>
<dbReference type="EMBL" id="JGYQ01000007">
    <property type="protein sequence ID" value="KFI48185.1"/>
    <property type="molecule type" value="Genomic_DNA"/>
</dbReference>
<dbReference type="CDD" id="cd00093">
    <property type="entry name" value="HTH_XRE"/>
    <property type="match status" value="1"/>
</dbReference>
<proteinExistence type="predicted"/>
<gene>
    <name evidence="2" type="ORF">BBOU_0313</name>
</gene>
<dbReference type="Gene3D" id="1.10.260.40">
    <property type="entry name" value="lambda repressor-like DNA-binding domains"/>
    <property type="match status" value="1"/>
</dbReference>
<dbReference type="InterPro" id="IPR010982">
    <property type="entry name" value="Lambda_DNA-bd_dom_sf"/>
</dbReference>
<keyword evidence="3" id="KW-1185">Reference proteome</keyword>
<dbReference type="Pfam" id="PF01381">
    <property type="entry name" value="HTH_3"/>
    <property type="match status" value="1"/>
</dbReference>
<accession>A0A086ZNT5</accession>
<organism evidence="2 3">
    <name type="scientific">Bifidobacterium boum</name>
    <dbReference type="NCBI Taxonomy" id="78343"/>
    <lineage>
        <taxon>Bacteria</taxon>
        <taxon>Bacillati</taxon>
        <taxon>Actinomycetota</taxon>
        <taxon>Actinomycetes</taxon>
        <taxon>Bifidobacteriales</taxon>
        <taxon>Bifidobacteriaceae</taxon>
        <taxon>Bifidobacterium</taxon>
    </lineage>
</organism>
<reference evidence="2 3" key="1">
    <citation type="submission" date="2014-03" db="EMBL/GenBank/DDBJ databases">
        <title>Genomics of Bifidobacteria.</title>
        <authorList>
            <person name="Ventura M."/>
            <person name="Milani C."/>
            <person name="Lugli G.A."/>
        </authorList>
    </citation>
    <scope>NUCLEOTIDE SEQUENCE [LARGE SCALE GENOMIC DNA]</scope>
    <source>
        <strain evidence="2 3">LMG 10736</strain>
    </source>
</reference>
<dbReference type="Proteomes" id="UP000029093">
    <property type="component" value="Unassembled WGS sequence"/>
</dbReference>
<evidence type="ECO:0000259" key="1">
    <source>
        <dbReference type="PROSITE" id="PS50943"/>
    </source>
</evidence>
<comment type="caution">
    <text evidence="2">The sequence shown here is derived from an EMBL/GenBank/DDBJ whole genome shotgun (WGS) entry which is preliminary data.</text>
</comment>
<protein>
    <recommendedName>
        <fullName evidence="1">HTH cro/C1-type domain-containing protein</fullName>
    </recommendedName>
</protein>
<sequence length="82" mass="8938">MRPIPTAADLGEILKRTIKGANLTQEETATLTGIPRSTLLRKMHGGTFNFEELSKISQVTGKKLSSIVSEAEALADKENARR</sequence>
<dbReference type="InterPro" id="IPR001387">
    <property type="entry name" value="Cro/C1-type_HTH"/>
</dbReference>
<name>A0A086ZNT5_9BIFI</name>
<evidence type="ECO:0000313" key="2">
    <source>
        <dbReference type="EMBL" id="KFI48185.1"/>
    </source>
</evidence>